<dbReference type="AlphaFoldDB" id="D7FUX0"/>
<organism evidence="4 5">
    <name type="scientific">Ectocarpus siliculosus</name>
    <name type="common">Brown alga</name>
    <name type="synonym">Conferva siliculosa</name>
    <dbReference type="NCBI Taxonomy" id="2880"/>
    <lineage>
        <taxon>Eukaryota</taxon>
        <taxon>Sar</taxon>
        <taxon>Stramenopiles</taxon>
        <taxon>Ochrophyta</taxon>
        <taxon>PX clade</taxon>
        <taxon>Phaeophyceae</taxon>
        <taxon>Ectocarpales</taxon>
        <taxon>Ectocarpaceae</taxon>
        <taxon>Ectocarpus</taxon>
    </lineage>
</organism>
<feature type="transmembrane region" description="Helical" evidence="3">
    <location>
        <begin position="938"/>
        <end position="956"/>
    </location>
</feature>
<keyword evidence="3" id="KW-0472">Membrane</keyword>
<feature type="region of interest" description="Disordered" evidence="2">
    <location>
        <begin position="113"/>
        <end position="145"/>
    </location>
</feature>
<feature type="compositionally biased region" description="Basic residues" evidence="2">
    <location>
        <begin position="256"/>
        <end position="267"/>
    </location>
</feature>
<proteinExistence type="predicted"/>
<protein>
    <submittedName>
        <fullName evidence="4">Uncharacterized protein</fullName>
    </submittedName>
</protein>
<keyword evidence="3" id="KW-1133">Transmembrane helix</keyword>
<keyword evidence="1" id="KW-0175">Coiled coil</keyword>
<keyword evidence="3" id="KW-0812">Transmembrane</keyword>
<feature type="compositionally biased region" description="Gly residues" evidence="2">
    <location>
        <begin position="222"/>
        <end position="235"/>
    </location>
</feature>
<feature type="region of interest" description="Disordered" evidence="2">
    <location>
        <begin position="222"/>
        <end position="267"/>
    </location>
</feature>
<keyword evidence="5" id="KW-1185">Reference proteome</keyword>
<feature type="compositionally biased region" description="Acidic residues" evidence="2">
    <location>
        <begin position="236"/>
        <end position="247"/>
    </location>
</feature>
<evidence type="ECO:0000313" key="4">
    <source>
        <dbReference type="EMBL" id="CBJ31776.1"/>
    </source>
</evidence>
<feature type="region of interest" description="Disordered" evidence="2">
    <location>
        <begin position="29"/>
        <end position="59"/>
    </location>
</feature>
<feature type="compositionally biased region" description="Low complexity" evidence="2">
    <location>
        <begin position="114"/>
        <end position="138"/>
    </location>
</feature>
<feature type="region of interest" description="Disordered" evidence="2">
    <location>
        <begin position="494"/>
        <end position="555"/>
    </location>
</feature>
<accession>D7FUX0</accession>
<feature type="compositionally biased region" description="Basic and acidic residues" evidence="2">
    <location>
        <begin position="494"/>
        <end position="503"/>
    </location>
</feature>
<name>D7FUX0_ECTSI</name>
<dbReference type="Proteomes" id="UP000002630">
    <property type="component" value="Linkage Group LG27"/>
</dbReference>
<feature type="region of interest" description="Disordered" evidence="2">
    <location>
        <begin position="650"/>
        <end position="673"/>
    </location>
</feature>
<feature type="compositionally biased region" description="Gly residues" evidence="2">
    <location>
        <begin position="288"/>
        <end position="297"/>
    </location>
</feature>
<feature type="compositionally biased region" description="Low complexity" evidence="2">
    <location>
        <begin position="46"/>
        <end position="57"/>
    </location>
</feature>
<feature type="transmembrane region" description="Helical" evidence="3">
    <location>
        <begin position="898"/>
        <end position="918"/>
    </location>
</feature>
<feature type="region of interest" description="Disordered" evidence="2">
    <location>
        <begin position="279"/>
        <end position="302"/>
    </location>
</feature>
<sequence>MIKIHAAVPLVRLDHQDIKIEDVPPDFVFPEPDWLSPPTTPPPPAEGEAASTTPEPASSLLVPPSAGLAGGVLAAAATAAWLGRRTLARRRSFSLRLRRLCDAADLALEEERSLASARQGSSSSSTSRLRSLGSSSGSLRERAAEAERQRAALQELVEEGLELGRRYPWEAARRRRGGEESRRLESCARELSQRLAKVERAAQELGVMAEVEQLLARLAGGGGGVRDGGSSGGGALDDDGSESDDSDGDRGGAAWQRKRNRPQCTPRRARLSTRAALLLSRRPSGSSDNGGGGGGGTTARRTDSRCVFREELARWCDRLAEREQEAVDWLKLGLETWDLEMADRALAQLRLLELPEIVQEFEKKREDVRGKRWRLQQELKTAEELAKEGNPSRLRNACVKAETFSCEDLDEYRPAKRSLENAHAARLEVKARRILSIYGIPADPRCNVRLDSAGGPALLLRDVPRLVDDGGAGLFTGADTASPSVGRRLVLDSVKREAGEKHPSGAPDNGDASDRRMDVSEENCGRGGNGVVRGEFSCSPRRQPPADAPAVGVDGNSDVATWARSSAGGGETQLSRRQQELVVAARRSAETDFMACVTKLEEEHRRACEREASSLKARDAEESYRQAYIARLDERSVREDARLVMEKKRLQDEEARRRREEEDRQRRRDDQRREGLQARDGDFWLALSAFEVCLAAAAAAYKKGISLAPGAILDAAWRLLVAECADGGGGGVVVTGAMPPFCQNPFGAAAPAATSLEGGTAGALDNNGECGAGGGWGGAAAAAAGGPSDGSESALWWALSYAGSTAGAVVRAGYSSGGWLLGQTLGRVTPGVRCEVRAVFSLVAWLLSLALAQKIVGGLLLGPGGGGPATGVLRWLLLAVWVWARFQGWVVSAARGMLLLLAPAPALVLAYGLVMGYVERHRKPDGCWWVRGWDVRPVWFRVLPAVVASGLAWFLGGRAS</sequence>
<evidence type="ECO:0000256" key="2">
    <source>
        <dbReference type="SAM" id="MobiDB-lite"/>
    </source>
</evidence>
<dbReference type="EMBL" id="FN648465">
    <property type="protein sequence ID" value="CBJ31776.1"/>
    <property type="molecule type" value="Genomic_DNA"/>
</dbReference>
<dbReference type="InParanoid" id="D7FUX0"/>
<dbReference type="EMBL" id="FN649752">
    <property type="protein sequence ID" value="CBJ31776.1"/>
    <property type="molecule type" value="Genomic_DNA"/>
</dbReference>
<gene>
    <name evidence="4" type="ORF">Esi_0280_0032</name>
</gene>
<feature type="coiled-coil region" evidence="1">
    <location>
        <begin position="358"/>
        <end position="385"/>
    </location>
</feature>
<evidence type="ECO:0000256" key="1">
    <source>
        <dbReference type="SAM" id="Coils"/>
    </source>
</evidence>
<evidence type="ECO:0000256" key="3">
    <source>
        <dbReference type="SAM" id="Phobius"/>
    </source>
</evidence>
<evidence type="ECO:0000313" key="5">
    <source>
        <dbReference type="Proteomes" id="UP000002630"/>
    </source>
</evidence>
<reference evidence="4 5" key="1">
    <citation type="journal article" date="2010" name="Nature">
        <title>The Ectocarpus genome and the independent evolution of multicellularity in brown algae.</title>
        <authorList>
            <person name="Cock J.M."/>
            <person name="Sterck L."/>
            <person name="Rouze P."/>
            <person name="Scornet D."/>
            <person name="Allen A.E."/>
            <person name="Amoutzias G."/>
            <person name="Anthouard V."/>
            <person name="Artiguenave F."/>
            <person name="Aury J.M."/>
            <person name="Badger J.H."/>
            <person name="Beszteri B."/>
            <person name="Billiau K."/>
            <person name="Bonnet E."/>
            <person name="Bothwell J.H."/>
            <person name="Bowler C."/>
            <person name="Boyen C."/>
            <person name="Brownlee C."/>
            <person name="Carrano C.J."/>
            <person name="Charrier B."/>
            <person name="Cho G.Y."/>
            <person name="Coelho S.M."/>
            <person name="Collen J."/>
            <person name="Corre E."/>
            <person name="Da Silva C."/>
            <person name="Delage L."/>
            <person name="Delaroque N."/>
            <person name="Dittami S.M."/>
            <person name="Doulbeau S."/>
            <person name="Elias M."/>
            <person name="Farnham G."/>
            <person name="Gachon C.M."/>
            <person name="Gschloessl B."/>
            <person name="Heesch S."/>
            <person name="Jabbari K."/>
            <person name="Jubin C."/>
            <person name="Kawai H."/>
            <person name="Kimura K."/>
            <person name="Kloareg B."/>
            <person name="Kupper F.C."/>
            <person name="Lang D."/>
            <person name="Le Bail A."/>
            <person name="Leblanc C."/>
            <person name="Lerouge P."/>
            <person name="Lohr M."/>
            <person name="Lopez P.J."/>
            <person name="Martens C."/>
            <person name="Maumus F."/>
            <person name="Michel G."/>
            <person name="Miranda-Saavedra D."/>
            <person name="Morales J."/>
            <person name="Moreau H."/>
            <person name="Motomura T."/>
            <person name="Nagasato C."/>
            <person name="Napoli C.A."/>
            <person name="Nelson D.R."/>
            <person name="Nyvall-Collen P."/>
            <person name="Peters A.F."/>
            <person name="Pommier C."/>
            <person name="Potin P."/>
            <person name="Poulain J."/>
            <person name="Quesneville H."/>
            <person name="Read B."/>
            <person name="Rensing S.A."/>
            <person name="Ritter A."/>
            <person name="Rousvoal S."/>
            <person name="Samanta M."/>
            <person name="Samson G."/>
            <person name="Schroeder D.C."/>
            <person name="Segurens B."/>
            <person name="Strittmatter M."/>
            <person name="Tonon T."/>
            <person name="Tregear J.W."/>
            <person name="Valentin K."/>
            <person name="von Dassow P."/>
            <person name="Yamagishi T."/>
            <person name="Van de Peer Y."/>
            <person name="Wincker P."/>
        </authorList>
    </citation>
    <scope>NUCLEOTIDE SEQUENCE [LARGE SCALE GENOMIC DNA]</scope>
    <source>
        <strain evidence="5">Ec32 / CCAP1310/4</strain>
    </source>
</reference>
<feature type="transmembrane region" description="Helical" evidence="3">
    <location>
        <begin position="872"/>
        <end position="891"/>
    </location>
</feature>
<dbReference type="OrthoDB" id="10431841at2759"/>